<dbReference type="EMBL" id="CP118101">
    <property type="protein sequence ID" value="WDH82789.1"/>
    <property type="molecule type" value="Genomic_DNA"/>
</dbReference>
<dbReference type="PROSITE" id="PS51257">
    <property type="entry name" value="PROKAR_LIPOPROTEIN"/>
    <property type="match status" value="1"/>
</dbReference>
<evidence type="ECO:0000313" key="3">
    <source>
        <dbReference type="Proteomes" id="UP001220962"/>
    </source>
</evidence>
<feature type="signal peptide" evidence="1">
    <location>
        <begin position="1"/>
        <end position="21"/>
    </location>
</feature>
<organism evidence="2 3">
    <name type="scientific">Paenibacillus urinalis</name>
    <dbReference type="NCBI Taxonomy" id="521520"/>
    <lineage>
        <taxon>Bacteria</taxon>
        <taxon>Bacillati</taxon>
        <taxon>Bacillota</taxon>
        <taxon>Bacilli</taxon>
        <taxon>Bacillales</taxon>
        <taxon>Paenibacillaceae</taxon>
        <taxon>Paenibacillus</taxon>
    </lineage>
</organism>
<evidence type="ECO:0000313" key="2">
    <source>
        <dbReference type="EMBL" id="WDH82789.1"/>
    </source>
</evidence>
<name>A0AAX3N129_9BACL</name>
<protein>
    <submittedName>
        <fullName evidence="2">Uncharacterized protein</fullName>
    </submittedName>
</protein>
<proteinExistence type="predicted"/>
<feature type="chain" id="PRO_5043657246" evidence="1">
    <location>
        <begin position="22"/>
        <end position="360"/>
    </location>
</feature>
<sequence length="360" mass="39964">MKKGFTKGLFALMLSMVLILAGCGTKQEPKEAVQSAATQAAEMTSYEMTSKVKIDNLSFSSAENSDDMAMIMSMLKDAELTVDGVFQNDPMQAEFTLGIAIKGDMEMTYNIPMVVTTEKVFVKVPNIPMLPMPETLIGKYIELDMKKLAEEEGVEWNPEAMDVAKSQALTNEISEAVLAEYDQDTYFKNLEADAVTLPEDVDAKQIVQFAITNDNVKEAITVLVNNALPKVLDIISKDEYKEMLQLTDEDIAEAKEALTATDQSQMAADLEELKNYLTINTFNINTAINKDNIPAYQEAIVDIVINDPDTKEVINLALTGTNHYSKINETPEFVIGIPAGDDVVTMEEFEEILNESYYSY</sequence>
<dbReference type="RefSeq" id="WP_047914357.1">
    <property type="nucleotide sequence ID" value="NZ_CP118101.1"/>
</dbReference>
<dbReference type="Proteomes" id="UP001220962">
    <property type="component" value="Chromosome"/>
</dbReference>
<accession>A0AAX3N129</accession>
<dbReference type="AlphaFoldDB" id="A0AAX3N129"/>
<reference evidence="2" key="1">
    <citation type="submission" date="2023-02" db="EMBL/GenBank/DDBJ databases">
        <title>Pathogen: clinical or host-associated sample.</title>
        <authorList>
            <person name="Hergert J."/>
            <person name="Casey R."/>
            <person name="Wagner J."/>
            <person name="Young E.L."/>
            <person name="Oakeson K.F."/>
        </authorList>
    </citation>
    <scope>NUCLEOTIDE SEQUENCE</scope>
    <source>
        <strain evidence="2">2022CK-00830</strain>
    </source>
</reference>
<gene>
    <name evidence="2" type="ORF">PUW23_00435</name>
</gene>
<keyword evidence="1" id="KW-0732">Signal</keyword>
<evidence type="ECO:0000256" key="1">
    <source>
        <dbReference type="SAM" id="SignalP"/>
    </source>
</evidence>